<sequence>TPGKTEHPEVSGRGRGGRADAPHRRHPGARAQPAPEPDGTRGRKQEHIGALPQEDQMSSAVMLYEKDSNEDFPLLYPSCQ</sequence>
<dbReference type="AlphaFoldDB" id="A0A4Y2PRR4"/>
<proteinExistence type="predicted"/>
<feature type="compositionally biased region" description="Basic and acidic residues" evidence="1">
    <location>
        <begin position="38"/>
        <end position="47"/>
    </location>
</feature>
<protein>
    <submittedName>
        <fullName evidence="2">Uncharacterized protein</fullName>
    </submittedName>
</protein>
<accession>A0A4Y2PRR4</accession>
<evidence type="ECO:0000256" key="1">
    <source>
        <dbReference type="SAM" id="MobiDB-lite"/>
    </source>
</evidence>
<comment type="caution">
    <text evidence="2">The sequence shown here is derived from an EMBL/GenBank/DDBJ whole genome shotgun (WGS) entry which is preliminary data.</text>
</comment>
<evidence type="ECO:0000313" key="3">
    <source>
        <dbReference type="Proteomes" id="UP000499080"/>
    </source>
</evidence>
<keyword evidence="3" id="KW-1185">Reference proteome</keyword>
<feature type="non-terminal residue" evidence="2">
    <location>
        <position position="1"/>
    </location>
</feature>
<feature type="compositionally biased region" description="Basic and acidic residues" evidence="1">
    <location>
        <begin position="1"/>
        <end position="22"/>
    </location>
</feature>
<feature type="region of interest" description="Disordered" evidence="1">
    <location>
        <begin position="1"/>
        <end position="56"/>
    </location>
</feature>
<gene>
    <name evidence="2" type="ORF">AVEN_205654_1</name>
</gene>
<dbReference type="EMBL" id="BGPR01011785">
    <property type="protein sequence ID" value="GBN52947.1"/>
    <property type="molecule type" value="Genomic_DNA"/>
</dbReference>
<evidence type="ECO:0000313" key="2">
    <source>
        <dbReference type="EMBL" id="GBN52947.1"/>
    </source>
</evidence>
<organism evidence="2 3">
    <name type="scientific">Araneus ventricosus</name>
    <name type="common">Orbweaver spider</name>
    <name type="synonym">Epeira ventricosa</name>
    <dbReference type="NCBI Taxonomy" id="182803"/>
    <lineage>
        <taxon>Eukaryota</taxon>
        <taxon>Metazoa</taxon>
        <taxon>Ecdysozoa</taxon>
        <taxon>Arthropoda</taxon>
        <taxon>Chelicerata</taxon>
        <taxon>Arachnida</taxon>
        <taxon>Araneae</taxon>
        <taxon>Araneomorphae</taxon>
        <taxon>Entelegynae</taxon>
        <taxon>Araneoidea</taxon>
        <taxon>Araneidae</taxon>
        <taxon>Araneus</taxon>
    </lineage>
</organism>
<dbReference type="Proteomes" id="UP000499080">
    <property type="component" value="Unassembled WGS sequence"/>
</dbReference>
<reference evidence="2 3" key="1">
    <citation type="journal article" date="2019" name="Sci. Rep.">
        <title>Orb-weaving spider Araneus ventricosus genome elucidates the spidroin gene catalogue.</title>
        <authorList>
            <person name="Kono N."/>
            <person name="Nakamura H."/>
            <person name="Ohtoshi R."/>
            <person name="Moran D.A.P."/>
            <person name="Shinohara A."/>
            <person name="Yoshida Y."/>
            <person name="Fujiwara M."/>
            <person name="Mori M."/>
            <person name="Tomita M."/>
            <person name="Arakawa K."/>
        </authorList>
    </citation>
    <scope>NUCLEOTIDE SEQUENCE [LARGE SCALE GENOMIC DNA]</scope>
</reference>
<name>A0A4Y2PRR4_ARAVE</name>